<keyword evidence="9" id="KW-1133">Transmembrane helix</keyword>
<sequence>MVGSGIRNHLPLLRIMAVLIGLHGLLAWGLVSMGRGFDADGMDPAGWSWTPARSPEDAQPPADGWLPYPEKAGHPDNSPLYWIRVPLEPDDARDPRLFILNAVDLSVYDGNRLLFAYDPQDRGHRLNLLYHWNLVPLPAPVPSEIELLLDDRITSRPPLLISQVSYSEFVSSLIRKESYAFVLSALFLFSAFLAAGLYFISRERLHLYFALMALCGCYAAIVRTYLLQLFWDQPWLGYLELGVFPIGLYGFIGILIEVFDRKHTGALRIIQPVLLGFSLFALASAVVLDIRWFTWLLSYPILALFLITAIGLFRTLGRAYQHRQGPESIWMMAGFIIMTATALLYIVRTYLSAFYLELAEALPFLKVLNYDYLSVAQLLFLICLVRVILYRFGLMNEQLQQFNLALETSVQARTEELIEREAQLRDANVRLAGTMRSTAESIASSIVLEERHSLTGAIHDTIGHSLTATLVQLEAAKRLLPRNPELSLEKLDASQNLVRRGLEEIRNSVRLLRDNSSHYDLDAAIRELVEETGRATGATIECRVSPLPDTLSTLQKRVIFQALQEGLTNGLRHGDSRRFDFSLEAGASSLHFRLTSDGRTYTPSEFGFGLKAMSERIAELGGIMEIAPGSPGCVLTLSLPFSRSTELGKGAGQAELS</sequence>
<reference evidence="12" key="1">
    <citation type="journal article" date="2019" name="Int. J. Syst. Evol. Microbiol.">
        <title>The Global Catalogue of Microorganisms (GCM) 10K type strain sequencing project: providing services to taxonomists for standard genome sequencing and annotation.</title>
        <authorList>
            <consortium name="The Broad Institute Genomics Platform"/>
            <consortium name="The Broad Institute Genome Sequencing Center for Infectious Disease"/>
            <person name="Wu L."/>
            <person name="Ma J."/>
        </authorList>
    </citation>
    <scope>NUCLEOTIDE SEQUENCE [LARGE SCALE GENOMIC DNA]</scope>
    <source>
        <strain evidence="12">CCUG 49571</strain>
    </source>
</reference>
<dbReference type="GO" id="GO:0016301">
    <property type="term" value="F:kinase activity"/>
    <property type="evidence" value="ECO:0007669"/>
    <property type="project" value="UniProtKB-KW"/>
</dbReference>
<dbReference type="InterPro" id="IPR036890">
    <property type="entry name" value="HATPase_C_sf"/>
</dbReference>
<dbReference type="SUPFAM" id="SSF55874">
    <property type="entry name" value="ATPase domain of HSP90 chaperone/DNA topoisomerase II/histidine kinase"/>
    <property type="match status" value="1"/>
</dbReference>
<dbReference type="InterPro" id="IPR050482">
    <property type="entry name" value="Sensor_HK_TwoCompSys"/>
</dbReference>
<keyword evidence="4" id="KW-0808">Transferase</keyword>
<proteinExistence type="predicted"/>
<organism evidence="11 12">
    <name type="scientific">Cohnella hongkongensis</name>
    <dbReference type="NCBI Taxonomy" id="178337"/>
    <lineage>
        <taxon>Bacteria</taxon>
        <taxon>Bacillati</taxon>
        <taxon>Bacillota</taxon>
        <taxon>Bacilli</taxon>
        <taxon>Bacillales</taxon>
        <taxon>Paenibacillaceae</taxon>
        <taxon>Cohnella</taxon>
    </lineage>
</organism>
<dbReference type="EMBL" id="JBHSEP010000018">
    <property type="protein sequence ID" value="MFC4600700.1"/>
    <property type="molecule type" value="Genomic_DNA"/>
</dbReference>
<evidence type="ECO:0000256" key="3">
    <source>
        <dbReference type="ARBA" id="ARBA00022553"/>
    </source>
</evidence>
<evidence type="ECO:0000256" key="5">
    <source>
        <dbReference type="ARBA" id="ARBA00022741"/>
    </source>
</evidence>
<feature type="transmembrane region" description="Helical" evidence="9">
    <location>
        <begin position="367"/>
        <end position="389"/>
    </location>
</feature>
<protein>
    <recommendedName>
        <fullName evidence="2">histidine kinase</fullName>
        <ecNumber evidence="2">2.7.13.3</ecNumber>
    </recommendedName>
</protein>
<feature type="transmembrane region" description="Helical" evidence="9">
    <location>
        <begin position="328"/>
        <end position="347"/>
    </location>
</feature>
<evidence type="ECO:0000259" key="10">
    <source>
        <dbReference type="Pfam" id="PF07730"/>
    </source>
</evidence>
<accession>A0ABV9FI25</accession>
<evidence type="ECO:0000256" key="7">
    <source>
        <dbReference type="ARBA" id="ARBA00022840"/>
    </source>
</evidence>
<dbReference type="Proteomes" id="UP001596028">
    <property type="component" value="Unassembled WGS sequence"/>
</dbReference>
<evidence type="ECO:0000256" key="6">
    <source>
        <dbReference type="ARBA" id="ARBA00022777"/>
    </source>
</evidence>
<keyword evidence="6 11" id="KW-0418">Kinase</keyword>
<feature type="transmembrane region" description="Helical" evidence="9">
    <location>
        <begin position="207"/>
        <end position="226"/>
    </location>
</feature>
<dbReference type="PANTHER" id="PTHR24421">
    <property type="entry name" value="NITRATE/NITRITE SENSOR PROTEIN NARX-RELATED"/>
    <property type="match status" value="1"/>
</dbReference>
<dbReference type="EC" id="2.7.13.3" evidence="2"/>
<dbReference type="PANTHER" id="PTHR24421:SF10">
    <property type="entry name" value="NITRATE_NITRITE SENSOR PROTEIN NARQ"/>
    <property type="match status" value="1"/>
</dbReference>
<dbReference type="Pfam" id="PF07730">
    <property type="entry name" value="HisKA_3"/>
    <property type="match status" value="1"/>
</dbReference>
<keyword evidence="12" id="KW-1185">Reference proteome</keyword>
<gene>
    <name evidence="11" type="ORF">ACFO3S_20825</name>
</gene>
<keyword evidence="9" id="KW-0812">Transmembrane</keyword>
<dbReference type="Gene3D" id="1.20.5.1930">
    <property type="match status" value="1"/>
</dbReference>
<keyword evidence="7" id="KW-0067">ATP-binding</keyword>
<keyword evidence="8" id="KW-0902">Two-component regulatory system</keyword>
<feature type="transmembrane region" description="Helical" evidence="9">
    <location>
        <begin position="12"/>
        <end position="31"/>
    </location>
</feature>
<evidence type="ECO:0000256" key="1">
    <source>
        <dbReference type="ARBA" id="ARBA00000085"/>
    </source>
</evidence>
<dbReference type="Gene3D" id="3.30.565.10">
    <property type="entry name" value="Histidine kinase-like ATPase, C-terminal domain"/>
    <property type="match status" value="1"/>
</dbReference>
<feature type="transmembrane region" description="Helical" evidence="9">
    <location>
        <begin position="266"/>
        <end position="286"/>
    </location>
</feature>
<evidence type="ECO:0000256" key="9">
    <source>
        <dbReference type="SAM" id="Phobius"/>
    </source>
</evidence>
<feature type="transmembrane region" description="Helical" evidence="9">
    <location>
        <begin position="292"/>
        <end position="316"/>
    </location>
</feature>
<name>A0ABV9FI25_9BACL</name>
<evidence type="ECO:0000256" key="4">
    <source>
        <dbReference type="ARBA" id="ARBA00022679"/>
    </source>
</evidence>
<keyword evidence="5" id="KW-0547">Nucleotide-binding</keyword>
<evidence type="ECO:0000313" key="11">
    <source>
        <dbReference type="EMBL" id="MFC4600700.1"/>
    </source>
</evidence>
<feature type="transmembrane region" description="Helical" evidence="9">
    <location>
        <begin position="238"/>
        <end position="259"/>
    </location>
</feature>
<evidence type="ECO:0000313" key="12">
    <source>
        <dbReference type="Proteomes" id="UP001596028"/>
    </source>
</evidence>
<feature type="transmembrane region" description="Helical" evidence="9">
    <location>
        <begin position="179"/>
        <end position="200"/>
    </location>
</feature>
<feature type="domain" description="Signal transduction histidine kinase subgroup 3 dimerisation and phosphoacceptor" evidence="10">
    <location>
        <begin position="450"/>
        <end position="514"/>
    </location>
</feature>
<dbReference type="RefSeq" id="WP_378100017.1">
    <property type="nucleotide sequence ID" value="NZ_JBHSEP010000018.1"/>
</dbReference>
<comment type="caution">
    <text evidence="11">The sequence shown here is derived from an EMBL/GenBank/DDBJ whole genome shotgun (WGS) entry which is preliminary data.</text>
</comment>
<dbReference type="InterPro" id="IPR011712">
    <property type="entry name" value="Sig_transdc_His_kin_sub3_dim/P"/>
</dbReference>
<comment type="catalytic activity">
    <reaction evidence="1">
        <text>ATP + protein L-histidine = ADP + protein N-phospho-L-histidine.</text>
        <dbReference type="EC" id="2.7.13.3"/>
    </reaction>
</comment>
<keyword evidence="9" id="KW-0472">Membrane</keyword>
<evidence type="ECO:0000256" key="2">
    <source>
        <dbReference type="ARBA" id="ARBA00012438"/>
    </source>
</evidence>
<evidence type="ECO:0000256" key="8">
    <source>
        <dbReference type="ARBA" id="ARBA00023012"/>
    </source>
</evidence>
<keyword evidence="3" id="KW-0597">Phosphoprotein</keyword>